<name>A0ABR9P088_9ACTN</name>
<gene>
    <name evidence="1" type="ORF">IDM40_00790</name>
</gene>
<evidence type="ECO:0008006" key="3">
    <source>
        <dbReference type="Google" id="ProtNLM"/>
    </source>
</evidence>
<dbReference type="Proteomes" id="UP000806528">
    <property type="component" value="Unassembled WGS sequence"/>
</dbReference>
<dbReference type="SUPFAM" id="SSF52540">
    <property type="entry name" value="P-loop containing nucleoside triphosphate hydrolases"/>
    <property type="match status" value="1"/>
</dbReference>
<proteinExistence type="predicted"/>
<reference evidence="1 2" key="1">
    <citation type="submission" date="2020-09" db="EMBL/GenBank/DDBJ databases">
        <title>Diversity and distribution of actinomycetes associated with coral in the coast of Hainan.</title>
        <authorList>
            <person name="Li F."/>
        </authorList>
    </citation>
    <scope>NUCLEOTIDE SEQUENCE [LARGE SCALE GENOMIC DNA]</scope>
    <source>
        <strain evidence="1 2">HNM0947</strain>
    </source>
</reference>
<dbReference type="EMBL" id="JADBGI010000001">
    <property type="protein sequence ID" value="MBE2997242.1"/>
    <property type="molecule type" value="Genomic_DNA"/>
</dbReference>
<sequence>MSVDGFEENSGDHRIVPRVLASACALAEAHFPPPTVAKAHFLVSGELHAWDRYHRLPEEDLRRLGRLLRHRDNPLGHEKTVEDELERFINGDGSLCQYALDDQGRLLPLHGMDPRACADELLDEIDRIRAGSASLRPVAGPGHYVSTVRVPQAGDQVPPVVTAHLSLEEHHTADAIAPPRVVTTPATEVEIKLREIEELAADHDRASGGGHRVSTLSELFQGLRGRKATSPVDVLQVRSGEVSVFNAPTGSGKSVMMRVLGSWAVREDIPVALIAPRNSNVVKLAHEIEQDLHGQGINPDGLVVPLMSPNSQMRELQRIMEEEPDRDLRLWAQEKFGYGCALPSATSTEHEVDTWDMGQEPCTSLAPAESMHGAARRRKNPPPAQVCPFQVTCGKFEQQRQACTAKVIVTTHANFYRGRIHIPVQVDDQPVTDTLAVEELVMRRCPLTVVDEIDDFQSHVLGSEGRGLTLAWGNHREDRPLLAADTEHIDAFGRLPGRLSQGLRNTISSTRWLSETYITALADGTLGPSERRKNRRKNRPTEKRWIMPQRWDTWLATQLHAYMADDPALLVTSEQDSDAYSPHRTLFRDLVDERKALDGLPEHLRSLGHLLRQVVHPRQPSGDTHMIRRGIDELLNPWVTEQRLRAEVTDRLLRRAFLGPLQRTMYQFVHSAPAFARAGMESVRLIADVLGPYSAWRAIPHGPLGRLMFAFTEDIHHSRTGDTKLSVAAFGGDPHNYVTTLGSVTAYARCGRSRAVLGLSATAYAPGAHRHHVHVEPTWWVPDQSPGTVDVENVPVPGPDGEMSRVSGKSGKARIEATLSMGERLWPLLRNELDVLEQSGTWGTQDRLLLASTSYDSCRHLAEGLVRGGAKPGSLAVAIRPAEYAATYGDSTSSPEWAVQELPGDRLEDFPNLPGAKILIAPLGRAERGLNILAPNTGVSAIGSIWVAIRPIPLVDDPDELLAFLGSHCLADARTSPTPWLELERRKNVAGHYFEELVTNERYFRSLPDVTKRAIAAELVISLIQLVGRARRGGTPGRIKLVDHAFVNANGRSDLPSLIRDLRTEWARSGALHLMQNLYGTTLDAFFSFADNH</sequence>
<evidence type="ECO:0000313" key="2">
    <source>
        <dbReference type="Proteomes" id="UP000806528"/>
    </source>
</evidence>
<organism evidence="1 2">
    <name type="scientific">Nocardiopsis coralli</name>
    <dbReference type="NCBI Taxonomy" id="2772213"/>
    <lineage>
        <taxon>Bacteria</taxon>
        <taxon>Bacillati</taxon>
        <taxon>Actinomycetota</taxon>
        <taxon>Actinomycetes</taxon>
        <taxon>Streptosporangiales</taxon>
        <taxon>Nocardiopsidaceae</taxon>
        <taxon>Nocardiopsis</taxon>
    </lineage>
</organism>
<dbReference type="InterPro" id="IPR027417">
    <property type="entry name" value="P-loop_NTPase"/>
</dbReference>
<comment type="caution">
    <text evidence="1">The sequence shown here is derived from an EMBL/GenBank/DDBJ whole genome shotgun (WGS) entry which is preliminary data.</text>
</comment>
<accession>A0ABR9P088</accession>
<dbReference type="RefSeq" id="WP_193119903.1">
    <property type="nucleotide sequence ID" value="NZ_JADBGI010000001.1"/>
</dbReference>
<protein>
    <recommendedName>
        <fullName evidence="3">Helicase ATP-binding domain-containing protein</fullName>
    </recommendedName>
</protein>
<keyword evidence="2" id="KW-1185">Reference proteome</keyword>
<evidence type="ECO:0000313" key="1">
    <source>
        <dbReference type="EMBL" id="MBE2997242.1"/>
    </source>
</evidence>